<dbReference type="PANTHER" id="PTHR15108">
    <property type="entry name" value="N-ACYLGLUCOSAMINE-2-EPIMERASE"/>
    <property type="match status" value="1"/>
</dbReference>
<dbReference type="RefSeq" id="WP_092366517.1">
    <property type="nucleotide sequence ID" value="NZ_FOIM01000019.1"/>
</dbReference>
<dbReference type="InterPro" id="IPR010819">
    <property type="entry name" value="AGE/CE"/>
</dbReference>
<evidence type="ECO:0000313" key="3">
    <source>
        <dbReference type="EMBL" id="SET92362.1"/>
    </source>
</evidence>
<organism evidence="3 4">
    <name type="scientific">Enterocloster lavalensis</name>
    <dbReference type="NCBI Taxonomy" id="460384"/>
    <lineage>
        <taxon>Bacteria</taxon>
        <taxon>Bacillati</taxon>
        <taxon>Bacillota</taxon>
        <taxon>Clostridia</taxon>
        <taxon>Lachnospirales</taxon>
        <taxon>Lachnospiraceae</taxon>
        <taxon>Enterocloster</taxon>
    </lineage>
</organism>
<dbReference type="InterPro" id="IPR008928">
    <property type="entry name" value="6-hairpin_glycosidase_sf"/>
</dbReference>
<gene>
    <name evidence="3" type="ORF">SAMN05216313_119106</name>
</gene>
<dbReference type="Pfam" id="PF07221">
    <property type="entry name" value="GlcNAc_2-epim"/>
    <property type="match status" value="2"/>
</dbReference>
<evidence type="ECO:0000256" key="1">
    <source>
        <dbReference type="ARBA" id="ARBA00008558"/>
    </source>
</evidence>
<dbReference type="AlphaFoldDB" id="A0A1I0I927"/>
<comment type="similarity">
    <text evidence="1">Belongs to the N-acylglucosamine 2-epimerase family.</text>
</comment>
<reference evidence="4" key="1">
    <citation type="submission" date="2016-10" db="EMBL/GenBank/DDBJ databases">
        <authorList>
            <person name="Varghese N."/>
            <person name="Submissions S."/>
        </authorList>
    </citation>
    <scope>NUCLEOTIDE SEQUENCE [LARGE SCALE GENOMIC DNA]</scope>
    <source>
        <strain evidence="4">NLAE-zl-G277</strain>
    </source>
</reference>
<proteinExistence type="inferred from homology"/>
<dbReference type="EMBL" id="FOIM01000019">
    <property type="protein sequence ID" value="SET92362.1"/>
    <property type="molecule type" value="Genomic_DNA"/>
</dbReference>
<dbReference type="GO" id="GO:0016853">
    <property type="term" value="F:isomerase activity"/>
    <property type="evidence" value="ECO:0007669"/>
    <property type="project" value="UniProtKB-KW"/>
</dbReference>
<evidence type="ECO:0000256" key="2">
    <source>
        <dbReference type="ARBA" id="ARBA00023235"/>
    </source>
</evidence>
<keyword evidence="4" id="KW-1185">Reference proteome</keyword>
<dbReference type="GO" id="GO:0005975">
    <property type="term" value="P:carbohydrate metabolic process"/>
    <property type="evidence" value="ECO:0007669"/>
    <property type="project" value="InterPro"/>
</dbReference>
<dbReference type="InterPro" id="IPR012341">
    <property type="entry name" value="6hp_glycosidase-like_sf"/>
</dbReference>
<dbReference type="Gene3D" id="1.50.10.10">
    <property type="match status" value="1"/>
</dbReference>
<sequence length="486" mass="55142">MDRNELLRLKGFYENELTNRILAFWLPRCEDREYGGYVNCFDNAGEKLQSYDKYTWSQGRFVWVFSRLAVTKAGIFSRKQRQEFLRLAKTGRDFLIRHCLMGPEDWRCVYLMERDGSPRHVEGWEPLDMSIYADCFVVLAMAGYGAAAGDREAYAFGKRLYESILERVKSGTYNTLPYPLSERYRAHGIPMILSNVTKELYEAAALLEPDSGYCIALRERLGGFTDDILNHFADERNVIHEVIAADNRPVEGFLGQHANPGHTIEDMWFMMEAADLLGREELVPRIAGITAQALEIGWDGEFGGILHYSAVTGGPPVGAEELSAEMEPVKAGGPPVGTEELSAEMEPVKAGGPPVGTEELSAEMEPVKADVPPDGAASLIEPVERQVREGWGDKLWWVHSEALYTTLLCYHRTGEARFLDWHEKVFSYTFRTFPNRDPEVREWKQICKRDGSPQDKVVALPVKDPFHITRNLILILELLETMMEMD</sequence>
<accession>A0A1I0I927</accession>
<name>A0A1I0I927_9FIRM</name>
<keyword evidence="2" id="KW-0413">Isomerase</keyword>
<dbReference type="Proteomes" id="UP000198508">
    <property type="component" value="Unassembled WGS sequence"/>
</dbReference>
<evidence type="ECO:0000313" key="4">
    <source>
        <dbReference type="Proteomes" id="UP000198508"/>
    </source>
</evidence>
<protein>
    <submittedName>
        <fullName evidence="3">Mannose or cellobiose epimerase, N-acyl-D-glucosamine 2-epimerase family</fullName>
    </submittedName>
</protein>
<dbReference type="STRING" id="460384.SAMN05216313_119106"/>
<dbReference type="SUPFAM" id="SSF48208">
    <property type="entry name" value="Six-hairpin glycosidases"/>
    <property type="match status" value="1"/>
</dbReference>